<reference evidence="3" key="1">
    <citation type="submission" date="2022-04" db="EMBL/GenBank/DDBJ databases">
        <title>Carnegiea gigantea Genome sequencing and assembly v2.</title>
        <authorList>
            <person name="Copetti D."/>
            <person name="Sanderson M.J."/>
            <person name="Burquez A."/>
            <person name="Wojciechowski M.F."/>
        </authorList>
    </citation>
    <scope>NUCLEOTIDE SEQUENCE</scope>
    <source>
        <strain evidence="3">SGP5-SGP5p</strain>
        <tissue evidence="3">Aerial part</tissue>
    </source>
</reference>
<accession>A0A9Q1Q591</accession>
<comment type="caution">
    <text evidence="3">The sequence shown here is derived from an EMBL/GenBank/DDBJ whole genome shotgun (WGS) entry which is preliminary data.</text>
</comment>
<keyword evidence="4" id="KW-1185">Reference proteome</keyword>
<proteinExistence type="predicted"/>
<protein>
    <submittedName>
        <fullName evidence="3">Uncharacterized protein</fullName>
    </submittedName>
</protein>
<evidence type="ECO:0000313" key="4">
    <source>
        <dbReference type="Proteomes" id="UP001153076"/>
    </source>
</evidence>
<evidence type="ECO:0000256" key="1">
    <source>
        <dbReference type="SAM" id="MobiDB-lite"/>
    </source>
</evidence>
<name>A0A9Q1Q591_9CARY</name>
<evidence type="ECO:0000313" key="2">
    <source>
        <dbReference type="EMBL" id="KAJ8429129.1"/>
    </source>
</evidence>
<dbReference type="EMBL" id="JAKOGI010000930">
    <property type="protein sequence ID" value="KAJ8429129.1"/>
    <property type="molecule type" value="Genomic_DNA"/>
</dbReference>
<evidence type="ECO:0000313" key="3">
    <source>
        <dbReference type="EMBL" id="KAJ8429135.1"/>
    </source>
</evidence>
<dbReference type="Proteomes" id="UP001153076">
    <property type="component" value="Unassembled WGS sequence"/>
</dbReference>
<feature type="region of interest" description="Disordered" evidence="1">
    <location>
        <begin position="1"/>
        <end position="30"/>
    </location>
</feature>
<dbReference type="EMBL" id="JAKOGI010000930">
    <property type="protein sequence ID" value="KAJ8429135.1"/>
    <property type="molecule type" value="Genomic_DNA"/>
</dbReference>
<gene>
    <name evidence="2" type="ORF">Cgig2_016412</name>
    <name evidence="3" type="ORF">Cgig2_016418</name>
</gene>
<sequence>MHTEGNNALDGDQPSDKGRSSGPIRRVSHSTNEGANIITSNVQGVMSPEFLQALRELTNLHDPKILTLFETKINDVCRTISFRGRVELKYKVLEEGFDFFGETKALTLESFTVTIRLLQLKYKSWGIPLGFSRSFVRVLMSITNSGRKFLNLMIPWTNLGFLREILMIQFP</sequence>
<dbReference type="AlphaFoldDB" id="A0A9Q1Q591"/>
<organism evidence="3 4">
    <name type="scientific">Carnegiea gigantea</name>
    <dbReference type="NCBI Taxonomy" id="171969"/>
    <lineage>
        <taxon>Eukaryota</taxon>
        <taxon>Viridiplantae</taxon>
        <taxon>Streptophyta</taxon>
        <taxon>Embryophyta</taxon>
        <taxon>Tracheophyta</taxon>
        <taxon>Spermatophyta</taxon>
        <taxon>Magnoliopsida</taxon>
        <taxon>eudicotyledons</taxon>
        <taxon>Gunneridae</taxon>
        <taxon>Pentapetalae</taxon>
        <taxon>Caryophyllales</taxon>
        <taxon>Cactineae</taxon>
        <taxon>Cactaceae</taxon>
        <taxon>Cactoideae</taxon>
        <taxon>Echinocereeae</taxon>
        <taxon>Carnegiea</taxon>
    </lineage>
</organism>